<reference evidence="3 4" key="1">
    <citation type="submission" date="2018-06" db="EMBL/GenBank/DDBJ databases">
        <title>Draft Genome Sequence of a Novel Marine Bacterium Related to the Verrucomicrobia.</title>
        <authorList>
            <person name="Vosseberg J."/>
            <person name="Martijn J."/>
            <person name="Ettema T.J.G."/>
        </authorList>
    </citation>
    <scope>NUCLEOTIDE SEQUENCE [LARGE SCALE GENOMIC DNA]</scope>
    <source>
        <strain evidence="3">TARA_B100001123</strain>
    </source>
</reference>
<name>A0A2Z4ARD2_9BACT</name>
<dbReference type="GO" id="GO:0000455">
    <property type="term" value="P:enzyme-directed rRNA pseudouridine synthesis"/>
    <property type="evidence" value="ECO:0007669"/>
    <property type="project" value="TreeGrafter"/>
</dbReference>
<dbReference type="KEGG" id="mtar:DF168_01777"/>
<dbReference type="Proteomes" id="UP000247465">
    <property type="component" value="Chromosome"/>
</dbReference>
<feature type="domain" description="Pseudouridine synthase RsuA/RluA-like" evidence="2">
    <location>
        <begin position="29"/>
        <end position="189"/>
    </location>
</feature>
<keyword evidence="3" id="KW-0413">Isomerase</keyword>
<proteinExistence type="inferred from homology"/>
<dbReference type="InterPro" id="IPR006224">
    <property type="entry name" value="PsdUridine_synth_RluA-like_CS"/>
</dbReference>
<protein>
    <submittedName>
        <fullName evidence="3">tRNA pseudouridine synthase C</fullName>
        <ecNumber evidence="3">5.4.99.26</ecNumber>
    </submittedName>
</protein>
<evidence type="ECO:0000259" key="2">
    <source>
        <dbReference type="Pfam" id="PF00849"/>
    </source>
</evidence>
<dbReference type="PANTHER" id="PTHR21600">
    <property type="entry name" value="MITOCHONDRIAL RNA PSEUDOURIDINE SYNTHASE"/>
    <property type="match status" value="1"/>
</dbReference>
<evidence type="ECO:0000256" key="1">
    <source>
        <dbReference type="ARBA" id="ARBA00010876"/>
    </source>
</evidence>
<dbReference type="AlphaFoldDB" id="A0A2Z4ARD2"/>
<dbReference type="EC" id="5.4.99.26" evidence="3"/>
<dbReference type="PANTHER" id="PTHR21600:SF87">
    <property type="entry name" value="RNA PSEUDOURIDYLATE SYNTHASE DOMAIN-CONTAINING PROTEIN 1"/>
    <property type="match status" value="1"/>
</dbReference>
<evidence type="ECO:0000313" key="4">
    <source>
        <dbReference type="Proteomes" id="UP000247465"/>
    </source>
</evidence>
<dbReference type="InterPro" id="IPR006145">
    <property type="entry name" value="PsdUridine_synth_RsuA/RluA"/>
</dbReference>
<dbReference type="Gene3D" id="3.30.2350.10">
    <property type="entry name" value="Pseudouridine synthase"/>
    <property type="match status" value="1"/>
</dbReference>
<dbReference type="GO" id="GO:0003723">
    <property type="term" value="F:RNA binding"/>
    <property type="evidence" value="ECO:0007669"/>
    <property type="project" value="InterPro"/>
</dbReference>
<sequence>MSPEKGVQIVDGFPFRGDVRILLRHESGLVVMDKPVGVRSHPNTAEEDPRALLTCYYDSGSESYFLPGGRGPRANFFLINRLDAPTSGIILGAFEEETAKIVRAQFAAHLVEKIYEAIVFGEGIGRQQVWRDVLRKDRRNGSLRVRKGGNQTAVCKVRELAMARTQFPLTRIELSPETGRSHQLRVQCAERKIPIVGDKTYGDFRRNREIFRQIGTKRLFLHAQRISCEFNWNGRVVHIDVVSDTPAEFDQLVRYEPKR</sequence>
<dbReference type="Pfam" id="PF00849">
    <property type="entry name" value="PseudoU_synth_2"/>
    <property type="match status" value="1"/>
</dbReference>
<comment type="similarity">
    <text evidence="1">Belongs to the pseudouridine synthase RluA family.</text>
</comment>
<evidence type="ECO:0000313" key="3">
    <source>
        <dbReference type="EMBL" id="AWT60562.1"/>
    </source>
</evidence>
<accession>A0A2Z4ARD2</accession>
<gene>
    <name evidence="3" type="primary">truC</name>
    <name evidence="3" type="ORF">DF168_01777</name>
</gene>
<dbReference type="GO" id="GO:0160149">
    <property type="term" value="F:tRNA pseudouridine(65) synthase activity"/>
    <property type="evidence" value="ECO:0007669"/>
    <property type="project" value="UniProtKB-EC"/>
</dbReference>
<dbReference type="PROSITE" id="PS01129">
    <property type="entry name" value="PSI_RLU"/>
    <property type="match status" value="1"/>
</dbReference>
<dbReference type="InterPro" id="IPR020103">
    <property type="entry name" value="PsdUridine_synth_cat_dom_sf"/>
</dbReference>
<dbReference type="CDD" id="cd02869">
    <property type="entry name" value="PseudoU_synth_RluA_like"/>
    <property type="match status" value="1"/>
</dbReference>
<organism evidence="3 4">
    <name type="scientific">Candidatus Moanibacter tarae</name>
    <dbReference type="NCBI Taxonomy" id="2200854"/>
    <lineage>
        <taxon>Bacteria</taxon>
        <taxon>Pseudomonadati</taxon>
        <taxon>Verrucomicrobiota</taxon>
        <taxon>Opitutia</taxon>
        <taxon>Puniceicoccales</taxon>
        <taxon>Puniceicoccales incertae sedis</taxon>
        <taxon>Candidatus Moanibacter</taxon>
    </lineage>
</organism>
<dbReference type="EMBL" id="CP029803">
    <property type="protein sequence ID" value="AWT60562.1"/>
    <property type="molecule type" value="Genomic_DNA"/>
</dbReference>
<dbReference type="SUPFAM" id="SSF55120">
    <property type="entry name" value="Pseudouridine synthase"/>
    <property type="match status" value="1"/>
</dbReference>
<dbReference type="InterPro" id="IPR050188">
    <property type="entry name" value="RluA_PseudoU_synthase"/>
</dbReference>